<dbReference type="PANTHER" id="PTHR12916">
    <property type="entry name" value="CYTOCHROME C OXIDASE POLYPEPTIDE VIC-2"/>
    <property type="match status" value="1"/>
</dbReference>
<dbReference type="CDD" id="cd00054">
    <property type="entry name" value="EGF_CA"/>
    <property type="match status" value="1"/>
</dbReference>
<dbReference type="InterPro" id="IPR001881">
    <property type="entry name" value="EGF-like_Ca-bd_dom"/>
</dbReference>
<dbReference type="InterPro" id="IPR000742">
    <property type="entry name" value="EGF"/>
</dbReference>
<comment type="caution">
    <text evidence="6">Lacks conserved residue(s) required for the propagation of feature annotation.</text>
</comment>
<evidence type="ECO:0000259" key="7">
    <source>
        <dbReference type="PROSITE" id="PS50026"/>
    </source>
</evidence>
<dbReference type="AlphaFoldDB" id="A0AAF3J3X0"/>
<dbReference type="SMART" id="SM00181">
    <property type="entry name" value="EGF"/>
    <property type="match status" value="2"/>
</dbReference>
<dbReference type="SUPFAM" id="SSF57196">
    <property type="entry name" value="EGF/Laminin"/>
    <property type="match status" value="2"/>
</dbReference>
<keyword evidence="4 6" id="KW-1015">Disulfide bond</keyword>
<dbReference type="GO" id="GO:0005509">
    <property type="term" value="F:calcium ion binding"/>
    <property type="evidence" value="ECO:0007669"/>
    <property type="project" value="InterPro"/>
</dbReference>
<evidence type="ECO:0000256" key="4">
    <source>
        <dbReference type="ARBA" id="ARBA00023157"/>
    </source>
</evidence>
<evidence type="ECO:0000256" key="6">
    <source>
        <dbReference type="PROSITE-ProRule" id="PRU00076"/>
    </source>
</evidence>
<evidence type="ECO:0000313" key="8">
    <source>
        <dbReference type="Proteomes" id="UP000887575"/>
    </source>
</evidence>
<dbReference type="FunFam" id="2.10.25.10:FF:000100">
    <property type="entry name" value="neurogenic locus notch homolog protein 3"/>
    <property type="match status" value="1"/>
</dbReference>
<dbReference type="WBParaSite" id="MBELARI_LOCUS14614">
    <property type="protein sequence ID" value="MBELARI_LOCUS14614"/>
    <property type="gene ID" value="MBELARI_LOCUS14614"/>
</dbReference>
<dbReference type="Gene3D" id="2.10.25.10">
    <property type="entry name" value="Laminin"/>
    <property type="match status" value="2"/>
</dbReference>
<dbReference type="Proteomes" id="UP000887575">
    <property type="component" value="Unassembled WGS sequence"/>
</dbReference>
<keyword evidence="2" id="KW-0732">Signal</keyword>
<evidence type="ECO:0000256" key="5">
    <source>
        <dbReference type="ARBA" id="ARBA00023180"/>
    </source>
</evidence>
<dbReference type="PROSITE" id="PS50026">
    <property type="entry name" value="EGF_3"/>
    <property type="match status" value="2"/>
</dbReference>
<dbReference type="Pfam" id="PF00008">
    <property type="entry name" value="EGF"/>
    <property type="match status" value="1"/>
</dbReference>
<keyword evidence="3" id="KW-0677">Repeat</keyword>
<accession>A0AAF3J3X0</accession>
<evidence type="ECO:0000256" key="3">
    <source>
        <dbReference type="ARBA" id="ARBA00022737"/>
    </source>
</evidence>
<feature type="domain" description="EGF-like" evidence="7">
    <location>
        <begin position="36"/>
        <end position="72"/>
    </location>
</feature>
<organism evidence="8 9">
    <name type="scientific">Mesorhabditis belari</name>
    <dbReference type="NCBI Taxonomy" id="2138241"/>
    <lineage>
        <taxon>Eukaryota</taxon>
        <taxon>Metazoa</taxon>
        <taxon>Ecdysozoa</taxon>
        <taxon>Nematoda</taxon>
        <taxon>Chromadorea</taxon>
        <taxon>Rhabditida</taxon>
        <taxon>Rhabditina</taxon>
        <taxon>Rhabditomorpha</taxon>
        <taxon>Rhabditoidea</taxon>
        <taxon>Rhabditidae</taxon>
        <taxon>Mesorhabditinae</taxon>
        <taxon>Mesorhabditis</taxon>
    </lineage>
</organism>
<dbReference type="SMART" id="SM00179">
    <property type="entry name" value="EGF_CA"/>
    <property type="match status" value="2"/>
</dbReference>
<feature type="domain" description="EGF-like" evidence="7">
    <location>
        <begin position="76"/>
        <end position="113"/>
    </location>
</feature>
<keyword evidence="8" id="KW-1185">Reference proteome</keyword>
<name>A0AAF3J3X0_9BILA</name>
<evidence type="ECO:0000256" key="2">
    <source>
        <dbReference type="ARBA" id="ARBA00022729"/>
    </source>
</evidence>
<feature type="disulfide bond" evidence="6">
    <location>
        <begin position="62"/>
        <end position="71"/>
    </location>
</feature>
<keyword evidence="5" id="KW-0325">Glycoprotein</keyword>
<reference evidence="9" key="1">
    <citation type="submission" date="2024-02" db="UniProtKB">
        <authorList>
            <consortium name="WormBaseParasite"/>
        </authorList>
    </citation>
    <scope>IDENTIFICATION</scope>
</reference>
<evidence type="ECO:0000256" key="1">
    <source>
        <dbReference type="ARBA" id="ARBA00022536"/>
    </source>
</evidence>
<evidence type="ECO:0000313" key="9">
    <source>
        <dbReference type="WBParaSite" id="MBELARI_LOCUS14614"/>
    </source>
</evidence>
<dbReference type="PANTHER" id="PTHR12916:SF4">
    <property type="entry name" value="UNINFLATABLE, ISOFORM C"/>
    <property type="match status" value="1"/>
</dbReference>
<feature type="disulfide bond" evidence="6">
    <location>
        <begin position="103"/>
        <end position="112"/>
    </location>
</feature>
<keyword evidence="1 6" id="KW-0245">EGF-like domain</keyword>
<protein>
    <recommendedName>
        <fullName evidence="7">EGF-like domain-containing protein</fullName>
    </recommendedName>
</protein>
<proteinExistence type="predicted"/>
<dbReference type="PROSITE" id="PS00022">
    <property type="entry name" value="EGF_1"/>
    <property type="match status" value="2"/>
</dbReference>
<sequence>MEGSCVCNNGTYNSTVVQIPAVSSTLGTNYQACAIANNPCTSKPCPANSNCIRSNVNYRCTCWANFTGASCNISLPTGVCASSPCQNGATCDDNGDGTFNCTCAANYMGELCENFNYCSNNNQCWNGGKCLLLFSGEDLFVKANFVTLFPFQLLQLYFCLARETMWHSDSDTSIFQLLTHRLAAGQLQQRIRKGSTMQIALQPVVSHFQHLGVAVPFSNNKLSTMLH</sequence>